<comment type="function">
    <text evidence="9">Essential for tRNA splicing and maturation. Acts by directly joining spliced tRNA halves to mature-sized tRNAs. Joins RNA with 2',3'-cyclic-phosphate or 3'-phosphate ends to RNA with 5'-hydroxy ends.</text>
</comment>
<dbReference type="Pfam" id="PF01139">
    <property type="entry name" value="RtcB"/>
    <property type="match status" value="1"/>
</dbReference>
<dbReference type="EMBL" id="AOLO01000007">
    <property type="protein sequence ID" value="EMA02489.1"/>
    <property type="molecule type" value="Genomic_DNA"/>
</dbReference>
<dbReference type="PaxDb" id="523841-HFX_0513"/>
<evidence type="ECO:0000313" key="18">
    <source>
        <dbReference type="EMBL" id="EMA02489.1"/>
    </source>
</evidence>
<reference evidence="16" key="1">
    <citation type="journal article" date="2012" name="Appl. Environ. Microbiol.">
        <title>Identification of the haloarchaeal phasin (PhaP) that functions in polyhydroxyalkanoate accumulation and granule formation in Haloferax mediterranei.</title>
        <authorList>
            <person name="Cai S."/>
            <person name="Cai L."/>
            <person name="Liu H."/>
            <person name="Liu X."/>
            <person name="Han J."/>
            <person name="Zhou J."/>
            <person name="Xiang H."/>
        </authorList>
    </citation>
    <scope>NUCLEOTIDE SEQUENCE</scope>
    <source>
        <strain evidence="16">CGMCC 1.2087</strain>
    </source>
</reference>
<feature type="binding site" evidence="14">
    <location>
        <position position="236"/>
    </location>
    <ligand>
        <name>Mn(2+)</name>
        <dbReference type="ChEBI" id="CHEBI:29035"/>
        <label>2</label>
    </ligand>
</feature>
<evidence type="ECO:0000256" key="3">
    <source>
        <dbReference type="ARBA" id="ARBA00022598"/>
    </source>
</evidence>
<reference evidence="16" key="5">
    <citation type="submission" date="2014-05" db="EMBL/GenBank/DDBJ databases">
        <authorList>
            <person name="Wang L."/>
            <person name="Yang H."/>
            <person name="Xiang H."/>
        </authorList>
    </citation>
    <scope>NUCLEOTIDE SEQUENCE</scope>
    <source>
        <strain evidence="16">CGMCC 1.2087</strain>
    </source>
</reference>
<feature type="binding site" evidence="14">
    <location>
        <position position="326"/>
    </location>
    <ligand>
        <name>Mn(2+)</name>
        <dbReference type="ChEBI" id="CHEBI:29035"/>
        <label>2</label>
    </ligand>
</feature>
<protein>
    <recommendedName>
        <fullName evidence="8 15">tRNA-splicing ligase RtcB</fullName>
        <ecNumber evidence="15">6.5.1.-</ecNumber>
    </recommendedName>
</protein>
<dbReference type="InterPro" id="IPR001233">
    <property type="entry name" value="RtcB"/>
</dbReference>
<dbReference type="STRING" id="523841.HFX_0513"/>
<reference evidence="18 21" key="3">
    <citation type="journal article" date="2014" name="PLoS Genet.">
        <title>Phylogenetically driven sequencing of extremely halophilic archaea reveals strategies for static and dynamic osmo-response.</title>
        <authorList>
            <person name="Becker E.A."/>
            <person name="Seitzer P.M."/>
            <person name="Tritt A."/>
            <person name="Larsen D."/>
            <person name="Krusor M."/>
            <person name="Yao A.I."/>
            <person name="Wu D."/>
            <person name="Madern D."/>
            <person name="Eisen J.A."/>
            <person name="Darling A.E."/>
            <person name="Facciotti M.T."/>
        </authorList>
    </citation>
    <scope>NUCLEOTIDE SEQUENCE [LARGE SCALE GENOMIC DNA]</scope>
    <source>
        <strain evidence="18">ATCC 33500</strain>
        <strain evidence="21">ATCC 33500 / DSM 1411 / JCM 8866 / NBRC 14739 / NCIMB 2177 / R-4</strain>
    </source>
</reference>
<reference evidence="19 23" key="6">
    <citation type="submission" date="2019-04" db="EMBL/GenBank/DDBJ databases">
        <title>Methylomes of two halophilic Archaea, Haloarcula marismortui and Haloferax mediterranei.</title>
        <authorList>
            <person name="DasSarma S."/>
            <person name="DasSarma P."/>
            <person name="DasSarma S."/>
            <person name="Fomenkov A."/>
            <person name="Vincze T."/>
            <person name="Anton B.P."/>
            <person name="Roberts R.J."/>
        </authorList>
    </citation>
    <scope>NUCLEOTIDE SEQUENCE [LARGE SCALE GENOMIC DNA]</scope>
    <source>
        <strain evidence="19">ATCC 33500</strain>
        <strain evidence="23">ATCC 33500 / DSM 1411 / JCM 8866 / NBRC 14739 / NCIMB 2177 / R-4</strain>
    </source>
</reference>
<evidence type="ECO:0000313" key="19">
    <source>
        <dbReference type="EMBL" id="QCQ74762.1"/>
    </source>
</evidence>
<evidence type="ECO:0000256" key="14">
    <source>
        <dbReference type="PIRSR" id="PIRSR601233-3"/>
    </source>
</evidence>
<keyword evidence="4 14" id="KW-0479">Metal-binding</keyword>
<dbReference type="HOGENOM" id="CLU_022279_0_1_2"/>
<evidence type="ECO:0000256" key="9">
    <source>
        <dbReference type="ARBA" id="ARBA00045316"/>
    </source>
</evidence>
<evidence type="ECO:0000313" key="16">
    <source>
        <dbReference type="EMBL" id="AFK18240.1"/>
    </source>
</evidence>
<feature type="binding site" evidence="13">
    <location>
        <begin position="204"/>
        <end position="208"/>
    </location>
    <ligand>
        <name>GMP</name>
        <dbReference type="ChEBI" id="CHEBI:58115"/>
    </ligand>
</feature>
<dbReference type="EC" id="6.5.1.-" evidence="15"/>
<feature type="binding site" evidence="14">
    <location>
        <position position="205"/>
    </location>
    <ligand>
        <name>Mn(2+)</name>
        <dbReference type="ChEBI" id="CHEBI:29035"/>
        <label>1</label>
    </ligand>
</feature>
<feature type="binding site" evidence="13">
    <location>
        <position position="382"/>
    </location>
    <ligand>
        <name>GMP</name>
        <dbReference type="ChEBI" id="CHEBI:58115"/>
    </ligand>
</feature>
<dbReference type="GO" id="GO:0006388">
    <property type="term" value="P:tRNA splicing, via endonucleolytic cleavage and ligation"/>
    <property type="evidence" value="ECO:0007669"/>
    <property type="project" value="UniProtKB-ARBA"/>
</dbReference>
<dbReference type="PANTHER" id="PTHR11118:SF1">
    <property type="entry name" value="RNA-SPLICING LIGASE RTCB HOMOLOG"/>
    <property type="match status" value="1"/>
</dbReference>
<evidence type="ECO:0000256" key="11">
    <source>
        <dbReference type="ARBA" id="ARBA00049514"/>
    </source>
</evidence>
<dbReference type="EMBL" id="CP001868">
    <property type="protein sequence ID" value="AFK18240.1"/>
    <property type="molecule type" value="Genomic_DNA"/>
</dbReference>
<gene>
    <name evidence="16" type="primary">rtcB_1</name>
    <name evidence="15" type="synonym">rtcB</name>
    <name evidence="16" type="ordered locus">HFX_0513</name>
    <name evidence="17" type="ORF">BM92_06710</name>
    <name evidence="18" type="ORF">C439_07900</name>
    <name evidence="19" type="ORF">E6P09_05610</name>
</gene>
<comment type="catalytic activity">
    <reaction evidence="11">
        <text>a 3'-end 2',3'-cyclophospho-ribonucleotide-RNA + a 5'-end dephospho-ribonucleoside-RNA + GTP + H2O = a ribonucleotidyl-ribonucleotide-RNA + GMP + diphosphate + H(+)</text>
        <dbReference type="Rhea" id="RHEA:68080"/>
        <dbReference type="Rhea" id="RHEA-COMP:10464"/>
        <dbReference type="Rhea" id="RHEA-COMP:13936"/>
        <dbReference type="Rhea" id="RHEA-COMP:17355"/>
        <dbReference type="ChEBI" id="CHEBI:15377"/>
        <dbReference type="ChEBI" id="CHEBI:15378"/>
        <dbReference type="ChEBI" id="CHEBI:33019"/>
        <dbReference type="ChEBI" id="CHEBI:37565"/>
        <dbReference type="ChEBI" id="CHEBI:58115"/>
        <dbReference type="ChEBI" id="CHEBI:83064"/>
        <dbReference type="ChEBI" id="CHEBI:138284"/>
        <dbReference type="ChEBI" id="CHEBI:173118"/>
        <dbReference type="EC" id="6.5.1.8"/>
    </reaction>
</comment>
<keyword evidence="6 13" id="KW-0342">GTP-binding</keyword>
<evidence type="ECO:0000256" key="6">
    <source>
        <dbReference type="ARBA" id="ARBA00023134"/>
    </source>
</evidence>
<evidence type="ECO:0000256" key="13">
    <source>
        <dbReference type="PIRSR" id="PIRSR601233-2"/>
    </source>
</evidence>
<dbReference type="PANTHER" id="PTHR11118">
    <property type="entry name" value="RNA-SPLICING LIGASE RTCB HOMOLOG"/>
    <property type="match status" value="1"/>
</dbReference>
<dbReference type="KEGG" id="hme:HFX_0513"/>
<evidence type="ECO:0000256" key="12">
    <source>
        <dbReference type="PIRSR" id="PIRSR601233-1"/>
    </source>
</evidence>
<dbReference type="GO" id="GO:0046872">
    <property type="term" value="F:metal ion binding"/>
    <property type="evidence" value="ECO:0007669"/>
    <property type="project" value="UniProtKB-UniRule"/>
</dbReference>
<dbReference type="Proteomes" id="UP000011603">
    <property type="component" value="Unassembled WGS sequence"/>
</dbReference>
<feature type="binding site" evidence="13">
    <location>
        <position position="477"/>
    </location>
    <ligand>
        <name>GMP</name>
        <dbReference type="ChEBI" id="CHEBI:58115"/>
    </ligand>
</feature>
<dbReference type="eggNOG" id="arCOG04246">
    <property type="taxonomic scope" value="Archaea"/>
</dbReference>
<dbReference type="PROSITE" id="PS01288">
    <property type="entry name" value="UPF0027"/>
    <property type="match status" value="1"/>
</dbReference>
<keyword evidence="21" id="KW-1185">Reference proteome</keyword>
<dbReference type="EMBL" id="CP039139">
    <property type="protein sequence ID" value="QCQ74762.1"/>
    <property type="molecule type" value="Genomic_DNA"/>
</dbReference>
<dbReference type="FunFam" id="3.90.1860.10:FF:000001">
    <property type="entry name" value="tRNA-splicing ligase RtcB homolog"/>
    <property type="match status" value="1"/>
</dbReference>
<dbReference type="Proteomes" id="UP000299011">
    <property type="component" value="Chromosome"/>
</dbReference>
<dbReference type="RefSeq" id="WP_004057829.1">
    <property type="nucleotide sequence ID" value="NC_017941.2"/>
</dbReference>
<evidence type="ECO:0000256" key="2">
    <source>
        <dbReference type="ARBA" id="ARBA00011245"/>
    </source>
</evidence>
<feature type="binding site" evidence="14">
    <location>
        <position position="98"/>
    </location>
    <ligand>
        <name>Mn(2+)</name>
        <dbReference type="ChEBI" id="CHEBI:29035"/>
        <label>1</label>
    </ligand>
</feature>
<feature type="binding site" evidence="13">
    <location>
        <begin position="375"/>
        <end position="378"/>
    </location>
    <ligand>
        <name>GMP</name>
        <dbReference type="ChEBI" id="CHEBI:58115"/>
    </ligand>
</feature>
<evidence type="ECO:0000256" key="8">
    <source>
        <dbReference type="ARBA" id="ARBA00033766"/>
    </source>
</evidence>
<evidence type="ECO:0000256" key="10">
    <source>
        <dbReference type="ARBA" id="ARBA00047746"/>
    </source>
</evidence>
<dbReference type="Proteomes" id="UP000027075">
    <property type="component" value="Chromosome"/>
</dbReference>
<dbReference type="EMBL" id="CP007551">
    <property type="protein sequence ID" value="AHZ22359.1"/>
    <property type="molecule type" value="Genomic_DNA"/>
</dbReference>
<evidence type="ECO:0000256" key="1">
    <source>
        <dbReference type="ARBA" id="ARBA00008071"/>
    </source>
</evidence>
<reference evidence="16 20" key="2">
    <citation type="journal article" date="2012" name="J. Bacteriol.">
        <title>Complete genome sequence of the metabolically versatile halophilic archaeon Haloferax mediterranei, a poly(3-hydroxybutyrate-co-3-hydroxyvalerate) producer.</title>
        <authorList>
            <person name="Han J."/>
            <person name="Zhang F."/>
            <person name="Hou J."/>
            <person name="Liu X."/>
            <person name="Li M."/>
            <person name="Liu H."/>
            <person name="Cai L."/>
            <person name="Zhang B."/>
            <person name="Chen Y."/>
            <person name="Zhou J."/>
            <person name="Hu S."/>
            <person name="Xiang H."/>
        </authorList>
    </citation>
    <scope>NUCLEOTIDE SEQUENCE [LARGE SCALE GENOMIC DNA]</scope>
    <source>
        <strain evidence="20">ATCC 33500 / DSM 1411 / JCM 8866 / NBRC 14739 / NCIMB 2177 / R-4</strain>
        <strain evidence="16">CGMCC 1.2087</strain>
    </source>
</reference>
<evidence type="ECO:0000313" key="17">
    <source>
        <dbReference type="EMBL" id="AHZ22359.1"/>
    </source>
</evidence>
<accession>I3R1Y0</accession>
<evidence type="ECO:0000313" key="20">
    <source>
        <dbReference type="Proteomes" id="UP000006469"/>
    </source>
</evidence>
<dbReference type="OrthoDB" id="9887at2157"/>
<dbReference type="InterPro" id="IPR036025">
    <property type="entry name" value="RtcB-like_sf"/>
</dbReference>
<evidence type="ECO:0000256" key="4">
    <source>
        <dbReference type="ARBA" id="ARBA00022723"/>
    </source>
</evidence>
<evidence type="ECO:0000256" key="15">
    <source>
        <dbReference type="RuleBase" id="RU371113"/>
    </source>
</evidence>
<feature type="binding site" evidence="13">
    <location>
        <begin position="401"/>
        <end position="404"/>
    </location>
    <ligand>
        <name>GMP</name>
        <dbReference type="ChEBI" id="CHEBI:58115"/>
    </ligand>
</feature>
<dbReference type="GO" id="GO:0003972">
    <property type="term" value="F:RNA ligase (ATP) activity"/>
    <property type="evidence" value="ECO:0007669"/>
    <property type="project" value="TreeGrafter"/>
</dbReference>
<feature type="active site" description="GMP-histidine intermediate" evidence="12">
    <location>
        <position position="401"/>
    </location>
</feature>
<dbReference type="SUPFAM" id="SSF103365">
    <property type="entry name" value="Hypothetical protein PH1602"/>
    <property type="match status" value="1"/>
</dbReference>
<dbReference type="GO" id="GO:0005525">
    <property type="term" value="F:GTP binding"/>
    <property type="evidence" value="ECO:0007669"/>
    <property type="project" value="UniProtKB-KW"/>
</dbReference>
<dbReference type="AlphaFoldDB" id="I3R1Y0"/>
<evidence type="ECO:0000256" key="5">
    <source>
        <dbReference type="ARBA" id="ARBA00022741"/>
    </source>
</evidence>
<evidence type="ECO:0000313" key="22">
    <source>
        <dbReference type="Proteomes" id="UP000027075"/>
    </source>
</evidence>
<name>I3R1Y0_HALMT</name>
<proteinExistence type="inferred from homology"/>
<comment type="subunit">
    <text evidence="2 15">Monomer.</text>
</comment>
<dbReference type="Proteomes" id="UP000006469">
    <property type="component" value="Chromosome"/>
</dbReference>
<dbReference type="GO" id="GO:0170057">
    <property type="term" value="F:RNA ligase (GTP) activity"/>
    <property type="evidence" value="ECO:0007669"/>
    <property type="project" value="UniProtKB-EC"/>
</dbReference>
<reference evidence="17 22" key="4">
    <citation type="submission" date="2014-04" db="EMBL/GenBank/DDBJ databases">
        <title>Transcriptional profiles of Haloferax mediterranei on the basis of nitrogen availability.</title>
        <authorList>
            <person name="Bautista V."/>
        </authorList>
    </citation>
    <scope>NUCLEOTIDE SEQUENCE [LARGE SCALE GENOMIC DNA]</scope>
    <source>
        <strain evidence="17">ATCC 33500</strain>
        <strain evidence="22">ATCC 33500 / DSM 1411 / JCM 8866 / NBRC 14739 / NCIMB 2177 / R-4</strain>
    </source>
</reference>
<keyword evidence="5 13" id="KW-0547">Nucleotide-binding</keyword>
<comment type="similarity">
    <text evidence="1 15">Belongs to the RtcB family.</text>
</comment>
<evidence type="ECO:0000256" key="7">
    <source>
        <dbReference type="ARBA" id="ARBA00023211"/>
    </source>
</evidence>
<feature type="binding site" evidence="13">
    <location>
        <begin position="326"/>
        <end position="327"/>
    </location>
    <ligand>
        <name>GMP</name>
        <dbReference type="ChEBI" id="CHEBI:58115"/>
    </ligand>
</feature>
<comment type="cofactor">
    <cofactor evidence="14 15">
        <name>Mn(2+)</name>
        <dbReference type="ChEBI" id="CHEBI:29035"/>
    </cofactor>
    <text evidence="14 15">Binds 2 manganese ions per subunit.</text>
</comment>
<comment type="catalytic activity">
    <reaction evidence="10">
        <text>a 3'-end 3'-phospho-ribonucleotide-RNA + a 5'-end dephospho-ribonucleoside-RNA + GTP = a ribonucleotidyl-ribonucleotide-RNA + GMP + diphosphate</text>
        <dbReference type="Rhea" id="RHEA:68076"/>
        <dbReference type="Rhea" id="RHEA-COMP:10463"/>
        <dbReference type="Rhea" id="RHEA-COMP:13936"/>
        <dbReference type="Rhea" id="RHEA-COMP:17355"/>
        <dbReference type="ChEBI" id="CHEBI:33019"/>
        <dbReference type="ChEBI" id="CHEBI:37565"/>
        <dbReference type="ChEBI" id="CHEBI:58115"/>
        <dbReference type="ChEBI" id="CHEBI:83062"/>
        <dbReference type="ChEBI" id="CHEBI:138284"/>
        <dbReference type="ChEBI" id="CHEBI:173118"/>
        <dbReference type="EC" id="6.5.1.8"/>
    </reaction>
</comment>
<evidence type="ECO:0000313" key="21">
    <source>
        <dbReference type="Proteomes" id="UP000011603"/>
    </source>
</evidence>
<evidence type="ECO:0000313" key="23">
    <source>
        <dbReference type="Proteomes" id="UP000299011"/>
    </source>
</evidence>
<keyword evidence="3 15" id="KW-0436">Ligase</keyword>
<keyword evidence="7 14" id="KW-0464">Manganese</keyword>
<dbReference type="Gene3D" id="3.90.1860.10">
    <property type="entry name" value="tRNA-splicing ligase RtcB"/>
    <property type="match status" value="1"/>
</dbReference>
<sequence>MGLVVELNEIEANVYEIGRTGEMRVPARVYGSESLVEEMQSEGDRTLTQIQNVAMLPGIQKFSLVLPDGHQGDGFPIGGVAAVDADDGVISPGGIGGDINCGVRLLRTGLTYKDIVSEQSILADRLYQTIPTGAAEGGSLDTNISDVRGILEGGLEWMLANGHATKTDLDHCEENGHLPSDPNAVPTEALKRGVNQVGSLGRGNHFLEVQRVTDVYDTETAAAFGIDTDDVVVMIHTGSRGLGHQTYSHYLRAFERKYRSLAESLPDKKLVYAPLGDDLADEYWNAMNAAANFAWANRQALTQAVRKVFDDLFDTTEVELVYDVCHNMAKEERHTVDGETKTLLVHRKGATRAFPAGRPEIPEAYRSVGQPVFIPGSMGSHSYILVGGPQSLARSFGSTAHGAGRQLSRAEARTEYSAGELKKALRARGIFVRARSGRTLAEEAPGAYKDIDEVVRVSDALGIGTRVARTAPLANIKG</sequence>
<dbReference type="PATRIC" id="fig|523841.21.peg.1602"/>
<dbReference type="GeneID" id="40155873"/>
<organism evidence="16 20">
    <name type="scientific">Haloferax mediterranei (strain ATCC 33500 / DSM 1411 / JCM 8866 / NBRC 14739 / NCIMB 2177 / R-4)</name>
    <name type="common">Halobacterium mediterranei</name>
    <dbReference type="NCBI Taxonomy" id="523841"/>
    <lineage>
        <taxon>Archaea</taxon>
        <taxon>Methanobacteriati</taxon>
        <taxon>Methanobacteriota</taxon>
        <taxon>Stenosarchaea group</taxon>
        <taxon>Halobacteria</taxon>
        <taxon>Halobacteriales</taxon>
        <taxon>Haloferacaceae</taxon>
        <taxon>Haloferax</taxon>
    </lineage>
</organism>